<keyword evidence="4" id="KW-1185">Reference proteome</keyword>
<evidence type="ECO:0000313" key="3">
    <source>
        <dbReference type="EMBL" id="KAF2162115.1"/>
    </source>
</evidence>
<dbReference type="AlphaFoldDB" id="A0A6A6C530"/>
<reference evidence="3" key="1">
    <citation type="journal article" date="2020" name="Stud. Mycol.">
        <title>101 Dothideomycetes genomes: a test case for predicting lifestyles and emergence of pathogens.</title>
        <authorList>
            <person name="Haridas S."/>
            <person name="Albert R."/>
            <person name="Binder M."/>
            <person name="Bloem J."/>
            <person name="Labutti K."/>
            <person name="Salamov A."/>
            <person name="Andreopoulos B."/>
            <person name="Baker S."/>
            <person name="Barry K."/>
            <person name="Bills G."/>
            <person name="Bluhm B."/>
            <person name="Cannon C."/>
            <person name="Castanera R."/>
            <person name="Culley D."/>
            <person name="Daum C."/>
            <person name="Ezra D."/>
            <person name="Gonzalez J."/>
            <person name="Henrissat B."/>
            <person name="Kuo A."/>
            <person name="Liang C."/>
            <person name="Lipzen A."/>
            <person name="Lutzoni F."/>
            <person name="Magnuson J."/>
            <person name="Mondo S."/>
            <person name="Nolan M."/>
            <person name="Ohm R."/>
            <person name="Pangilinan J."/>
            <person name="Park H.-J."/>
            <person name="Ramirez L."/>
            <person name="Alfaro M."/>
            <person name="Sun H."/>
            <person name="Tritt A."/>
            <person name="Yoshinaga Y."/>
            <person name="Zwiers L.-H."/>
            <person name="Turgeon B."/>
            <person name="Goodwin S."/>
            <person name="Spatafora J."/>
            <person name="Crous P."/>
            <person name="Grigoriev I."/>
        </authorList>
    </citation>
    <scope>NUCLEOTIDE SEQUENCE</scope>
    <source>
        <strain evidence="3">ATCC 36951</strain>
    </source>
</reference>
<feature type="transmembrane region" description="Helical" evidence="2">
    <location>
        <begin position="572"/>
        <end position="594"/>
    </location>
</feature>
<dbReference type="Proteomes" id="UP000799537">
    <property type="component" value="Unassembled WGS sequence"/>
</dbReference>
<gene>
    <name evidence="3" type="ORF">M409DRAFT_69329</name>
</gene>
<feature type="region of interest" description="Disordered" evidence="1">
    <location>
        <begin position="1"/>
        <end position="25"/>
    </location>
</feature>
<dbReference type="RefSeq" id="XP_033663004.1">
    <property type="nucleotide sequence ID" value="XM_033818240.1"/>
</dbReference>
<keyword evidence="2" id="KW-0472">Membrane</keyword>
<dbReference type="OrthoDB" id="2624308at2759"/>
<keyword evidence="2" id="KW-1133">Transmembrane helix</keyword>
<accession>A0A6A6C530</accession>
<proteinExistence type="predicted"/>
<organism evidence="3 4">
    <name type="scientific">Zasmidium cellare ATCC 36951</name>
    <dbReference type="NCBI Taxonomy" id="1080233"/>
    <lineage>
        <taxon>Eukaryota</taxon>
        <taxon>Fungi</taxon>
        <taxon>Dikarya</taxon>
        <taxon>Ascomycota</taxon>
        <taxon>Pezizomycotina</taxon>
        <taxon>Dothideomycetes</taxon>
        <taxon>Dothideomycetidae</taxon>
        <taxon>Mycosphaerellales</taxon>
        <taxon>Mycosphaerellaceae</taxon>
        <taxon>Zasmidium</taxon>
    </lineage>
</organism>
<evidence type="ECO:0000313" key="4">
    <source>
        <dbReference type="Proteomes" id="UP000799537"/>
    </source>
</evidence>
<keyword evidence="2" id="KW-0812">Transmembrane</keyword>
<dbReference type="GeneID" id="54571512"/>
<evidence type="ECO:0000256" key="1">
    <source>
        <dbReference type="SAM" id="MobiDB-lite"/>
    </source>
</evidence>
<evidence type="ECO:0008006" key="5">
    <source>
        <dbReference type="Google" id="ProtNLM"/>
    </source>
</evidence>
<sequence length="805" mass="91730">MSSHLQHGVQEAPPRHGGGRLPGQAPEMQRDIIDHAAPRQFSNVGPGSPEEQPPNNVHVANYRNLSHPNTKYRWEYPNAHLRPQYEYISNGPRFVRDIMGRVKQKWYPDDRYISPYDGRAKPLCVQATDDIYRSPNNTTHLRTFMRNTSPFMLRIAKWPLNHFNYIDENTPASDYWYAAAKWIPATAALTVMLMFPGNASGQERNGGRYDPFPYKFYNYPKAARNTFEDDCLTIAGRRTHHTTNPEIKRTLRPRYLCVLSADDKMTRIKTEDWEKNNKGKPLDYVFIAYTADQFDNDTDSDVKALHAIAKTATRAVGLNTYWVGCSCMPDKDEIEQDVYRISDVIRGAHSLIIAVGPNNKESAPSFDLQLVQWGTRMWTWPEVLLSPGDSIKVFSRENNDVVTITKRQFAQTVWKDAEVSRQLIDHYEGSIILGRLELVTLALQCLQGRETSQHLHGDKSYALMGLMRLRPKIDRSDTAFQAFARLSLANDSDMLLERLISTLPKNPTQHWSCMDDAWNSKLWDIYPTCQIAGIGRDDTVIIDGLRGANVRWKSFEVVRSEVRANFKRTFTLFLQHSAPLFFYVSIGLLAAGNALRPSNKTAGDTYTFVGVVFIIYSLIAIIGAPWFVKLLYGGKFWQTQPWLFGFEGYLPVETIEKQVFGTNLGRLSWSPYSSPLSRHKRNEHDECIGIDPTTDPEVRSLVSQATHATPGQMRVFTIVDTGNMEVTMFQAIRPPVAFLLAGEEGGMQRAVGVSYQWETQTCYRETIMRMPTTTKDLMTQVNRVRFGLKREMPPTRPVRGADQAV</sequence>
<evidence type="ECO:0000256" key="2">
    <source>
        <dbReference type="SAM" id="Phobius"/>
    </source>
</evidence>
<protein>
    <recommendedName>
        <fullName evidence="5">Heterokaryon incompatibility domain-containing protein</fullName>
    </recommendedName>
</protein>
<dbReference type="EMBL" id="ML993615">
    <property type="protein sequence ID" value="KAF2162115.1"/>
    <property type="molecule type" value="Genomic_DNA"/>
</dbReference>
<feature type="transmembrane region" description="Helical" evidence="2">
    <location>
        <begin position="606"/>
        <end position="628"/>
    </location>
</feature>
<name>A0A6A6C530_ZASCE</name>